<evidence type="ECO:0000256" key="5">
    <source>
        <dbReference type="HAMAP-Rule" id="MF_01387"/>
    </source>
</evidence>
<dbReference type="Pfam" id="PF11520">
    <property type="entry name" value="Cren7"/>
    <property type="match status" value="1"/>
</dbReference>
<evidence type="ECO:0000313" key="7">
    <source>
        <dbReference type="Proteomes" id="UP000610960"/>
    </source>
</evidence>
<dbReference type="EMBL" id="BMNL01000002">
    <property type="protein sequence ID" value="GGP20812.1"/>
    <property type="molecule type" value="Genomic_DNA"/>
</dbReference>
<evidence type="ECO:0000256" key="2">
    <source>
        <dbReference type="ARBA" id="ARBA00022481"/>
    </source>
</evidence>
<dbReference type="GO" id="GO:0005694">
    <property type="term" value="C:chromosome"/>
    <property type="evidence" value="ECO:0007669"/>
    <property type="project" value="UniProtKB-SubCell"/>
</dbReference>
<dbReference type="InterPro" id="IPR020906">
    <property type="entry name" value="dsDNA-bd_Cren7"/>
</dbReference>
<comment type="caution">
    <text evidence="6">The sequence shown here is derived from an EMBL/GenBank/DDBJ whole genome shotgun (WGS) entry which is preliminary data.</text>
</comment>
<dbReference type="AlphaFoldDB" id="A0A830GUC4"/>
<dbReference type="RefSeq" id="WP_229657686.1">
    <property type="nucleotide sequence ID" value="NZ_BMNL01000002.1"/>
</dbReference>
<comment type="PTM">
    <text evidence="5">Methylated at multiple sites, to varying extents.</text>
</comment>
<dbReference type="GO" id="GO:0003690">
    <property type="term" value="F:double-stranded DNA binding"/>
    <property type="evidence" value="ECO:0007669"/>
    <property type="project" value="UniProtKB-UniRule"/>
</dbReference>
<dbReference type="Gene3D" id="2.30.30.610">
    <property type="entry name" value="Chromatin protein Cren7"/>
    <property type="match status" value="1"/>
</dbReference>
<name>A0A830GUC4_9CREN</name>
<comment type="subcellular location">
    <subcellularLocation>
        <location evidence="5">Chromosome</location>
    </subcellularLocation>
    <subcellularLocation>
        <location evidence="5">Cytoplasm</location>
    </subcellularLocation>
</comment>
<dbReference type="Proteomes" id="UP000610960">
    <property type="component" value="Unassembled WGS sequence"/>
</dbReference>
<accession>A0A830GUC4</accession>
<reference evidence="6" key="2">
    <citation type="submission" date="2020-09" db="EMBL/GenBank/DDBJ databases">
        <authorList>
            <person name="Sun Q."/>
            <person name="Ohkuma M."/>
        </authorList>
    </citation>
    <scope>NUCLEOTIDE SEQUENCE</scope>
    <source>
        <strain evidence="6">JCM 10088</strain>
    </source>
</reference>
<evidence type="ECO:0000256" key="4">
    <source>
        <dbReference type="ARBA" id="ARBA00023125"/>
    </source>
</evidence>
<sequence length="62" mass="7186">MPGVNTQEYMGKEYEVEYEGHKYKLKPLKVWVLQPRGRKGIVIGLFQLPNGKKIRKAIGKIE</sequence>
<organism evidence="6 7">
    <name type="scientific">Thermocladium modestius</name>
    <dbReference type="NCBI Taxonomy" id="62609"/>
    <lineage>
        <taxon>Archaea</taxon>
        <taxon>Thermoproteota</taxon>
        <taxon>Thermoprotei</taxon>
        <taxon>Thermoproteales</taxon>
        <taxon>Thermoproteaceae</taxon>
        <taxon>Thermocladium</taxon>
    </lineage>
</organism>
<dbReference type="GO" id="GO:0005737">
    <property type="term" value="C:cytoplasm"/>
    <property type="evidence" value="ECO:0007669"/>
    <property type="project" value="UniProtKB-SubCell"/>
</dbReference>
<evidence type="ECO:0000256" key="3">
    <source>
        <dbReference type="ARBA" id="ARBA00022490"/>
    </source>
</evidence>
<dbReference type="HAMAP" id="MF_01387">
    <property type="entry name" value="Chromatin_Cren7"/>
    <property type="match status" value="1"/>
</dbReference>
<keyword evidence="3 5" id="KW-0963">Cytoplasm</keyword>
<reference evidence="6" key="1">
    <citation type="journal article" date="2014" name="Int. J. Syst. Evol. Microbiol.">
        <title>Complete genome sequence of Corynebacterium casei LMG S-19264T (=DSM 44701T), isolated from a smear-ripened cheese.</title>
        <authorList>
            <consortium name="US DOE Joint Genome Institute (JGI-PGF)"/>
            <person name="Walter F."/>
            <person name="Albersmeier A."/>
            <person name="Kalinowski J."/>
            <person name="Ruckert C."/>
        </authorList>
    </citation>
    <scope>NUCLEOTIDE SEQUENCE</scope>
    <source>
        <strain evidence="6">JCM 10088</strain>
    </source>
</reference>
<proteinExistence type="inferred from homology"/>
<evidence type="ECO:0000313" key="6">
    <source>
        <dbReference type="EMBL" id="GGP20812.1"/>
    </source>
</evidence>
<comment type="subunit">
    <text evidence="5">Monomer.</text>
</comment>
<gene>
    <name evidence="5" type="primary">creN7</name>
    <name evidence="6" type="ORF">GCM10007981_10400</name>
</gene>
<keyword evidence="7" id="KW-1185">Reference proteome</keyword>
<evidence type="ECO:0000256" key="1">
    <source>
        <dbReference type="ARBA" id="ARBA00022454"/>
    </source>
</evidence>
<keyword evidence="2 5" id="KW-0488">Methylation</keyword>
<dbReference type="InterPro" id="IPR038647">
    <property type="entry name" value="Cren7_sf"/>
</dbReference>
<comment type="similarity">
    <text evidence="5">Belongs to the Cren7 family.</text>
</comment>
<comment type="function">
    <text evidence="5">A chromatin protein, binds double-stranded DNA without sequence specificity. Constrains negative DNA supercoils.</text>
</comment>
<protein>
    <recommendedName>
        <fullName evidence="5">Chromatin protein Cren7</fullName>
    </recommendedName>
</protein>
<keyword evidence="4 5" id="KW-0238">DNA-binding</keyword>
<keyword evidence="1 5" id="KW-0158">Chromosome</keyword>